<dbReference type="InterPro" id="IPR015433">
    <property type="entry name" value="PI3/4_kinase"/>
</dbReference>
<dbReference type="Gene3D" id="1.25.40.70">
    <property type="entry name" value="Phosphatidylinositol 3-kinase, accessory domain (PIK)"/>
    <property type="match status" value="1"/>
</dbReference>
<dbReference type="GO" id="GO:0004430">
    <property type="term" value="F:1-phosphatidylinositol 4-kinase activity"/>
    <property type="evidence" value="ECO:0007669"/>
    <property type="project" value="UniProtKB-EC"/>
</dbReference>
<dbReference type="GeneID" id="37046488"/>
<keyword evidence="6" id="KW-0418">Kinase</keyword>
<dbReference type="GO" id="GO:0005737">
    <property type="term" value="C:cytoplasm"/>
    <property type="evidence" value="ECO:0007669"/>
    <property type="project" value="TreeGrafter"/>
</dbReference>
<evidence type="ECO:0000259" key="10">
    <source>
        <dbReference type="PROSITE" id="PS51545"/>
    </source>
</evidence>
<dbReference type="InterPro" id="IPR001263">
    <property type="entry name" value="PI3K_accessory_dom"/>
</dbReference>
<dbReference type="FunCoup" id="A0A316YU64">
    <property type="interactions" value="210"/>
</dbReference>
<dbReference type="Gene3D" id="1.10.1070.11">
    <property type="entry name" value="Phosphatidylinositol 3-/4-kinase, catalytic domain"/>
    <property type="match status" value="1"/>
</dbReference>
<protein>
    <recommendedName>
        <fullName evidence="3">1-phosphatidylinositol 4-kinase</fullName>
        <ecNumber evidence="3">2.7.1.67</ecNumber>
    </recommendedName>
</protein>
<evidence type="ECO:0000256" key="3">
    <source>
        <dbReference type="ARBA" id="ARBA00012169"/>
    </source>
</evidence>
<dbReference type="GO" id="GO:0046854">
    <property type="term" value="P:phosphatidylinositol phosphate biosynthetic process"/>
    <property type="evidence" value="ECO:0007669"/>
    <property type="project" value="InterPro"/>
</dbReference>
<dbReference type="PROSITE" id="PS51545">
    <property type="entry name" value="PIK_HELICAL"/>
    <property type="match status" value="1"/>
</dbReference>
<feature type="domain" description="PI3K/PI4K catalytic" evidence="9">
    <location>
        <begin position="1863"/>
        <end position="2153"/>
    </location>
</feature>
<dbReference type="GO" id="GO:0005886">
    <property type="term" value="C:plasma membrane"/>
    <property type="evidence" value="ECO:0007669"/>
    <property type="project" value="TreeGrafter"/>
</dbReference>
<accession>A0A316YU64</accession>
<dbReference type="GO" id="GO:0048015">
    <property type="term" value="P:phosphatidylinositol-mediated signaling"/>
    <property type="evidence" value="ECO:0007669"/>
    <property type="project" value="TreeGrafter"/>
</dbReference>
<dbReference type="InterPro" id="IPR042236">
    <property type="entry name" value="PI3K_accessory_sf"/>
</dbReference>
<dbReference type="PROSITE" id="PS50290">
    <property type="entry name" value="PI3_4_KINASE_3"/>
    <property type="match status" value="1"/>
</dbReference>
<dbReference type="Pfam" id="PF00613">
    <property type="entry name" value="PI3Ka"/>
    <property type="match status" value="1"/>
</dbReference>
<dbReference type="InterPro" id="IPR018936">
    <property type="entry name" value="PI3/4_kinase_CS"/>
</dbReference>
<dbReference type="CDD" id="cd05167">
    <property type="entry name" value="PI4Kc_III_alpha"/>
    <property type="match status" value="1"/>
</dbReference>
<evidence type="ECO:0000256" key="1">
    <source>
        <dbReference type="ARBA" id="ARBA00001686"/>
    </source>
</evidence>
<dbReference type="FunFam" id="3.30.1010.10:FF:000014">
    <property type="entry name" value="Phosphatidylinositol 4-kinase STT4"/>
    <property type="match status" value="1"/>
</dbReference>
<dbReference type="EC" id="2.7.1.67" evidence="3"/>
<dbReference type="InterPro" id="IPR045495">
    <property type="entry name" value="PI4K_N"/>
</dbReference>
<evidence type="ECO:0000256" key="2">
    <source>
        <dbReference type="ARBA" id="ARBA00006209"/>
    </source>
</evidence>
<sequence length="2171" mass="238384">MDGLDLNTHQLILNDLALNLAEGAASGHLSAKDVALFGSGASTSAKTSKTGKVLTASAVKTQIALALFASSISSASRSSADVHDEAVDEHLTPVLNDVLNAANELVSVDIEEHLANSDWPLADQLAFAITSSLVRIAKNAPQHRSRCLTAVVGLGDRLAQVLSAQSGDAHAVATRITPLFHGYYRALGSIAFPWSIAEFAQLATALNPLGSTSQTVRRLNEALLVLPEQAAALAQADRATRRKAKKPTVRPRDDDDDDDARSVGSVDTFFSGDEDVEDQQDEGNARLGGFTHTGDEDAYDYRLAVLTHYRRAGRPLSGHFVLCAAIEALSSVLSQALAVMAKPPIKNFADYQKLALDQDYIDPARVSNAERFDLAVDEEKDEAIGLEPVRKAWKSLLRYPVKAGEDAHANGTANGIANGTAAQTTSSSRFLSAIPGIGGNNSAAFGTDSGSPTPASLRSGLSSAVHLASRAYHDLQRFVENEGAKRGELFVDVYVLEILSESLKLGALASVAQSQATGSPIESHTLVRIRSLLSDAAIVYEPLLQGAALQSASLLVRNYPKIAMVMTTQLRRFVTAPLAMFSIVEPHGGLAPSPVLASAAKCLATCTSLAPGDDLVVSTMYTLLNYLGKDTSTGGFGAGGLAGGAMSVRSGVSRAVTGRDFMSMKPSNTQALFASRSDDQKRVIHANTIAIVAQLALEVGKPEVIALAISMLLQRLRTADDIGEAAILNNVVPLALAAPRQSYVDVIRAFSNVSRSALTGGAGRRADSSVQVAQLKLARGLGRLDEGQGVALEKKQQQQQAQTSDGQDADTDDRISGRKELFVVELLQLFVEKGTQLEGSTASKVVSSEEKAELLADLQGLLPPLAALLSHKDINPQLNPTLEMVSLFRNMWFLAVIFGLAKPQNKARIRNSPSNATDTSHITEALGIISLKTPTLVPETAVNYIESELKFNSVLRREFSSSALEGQRKSLATLIPSHASEVRSFGFPQVTFLNTIYSLECTRSSMGMPSMVLWYFVNEGLNNSSLVGSMEAIADKVIASYMEDLSYQVNDHSLDPRVTMEVRNLVLGSCHRVEKVRTVSRRFLDRLINAYPSLLCDQDLVVTMLEMLTLLRQGCEGQYRDEYAPVYHFKSEKADVAFVLSDSYAQRNEILSSFLQRTRNYMGLLLARAPVELQGILQRYLGTFDDALLPGTAELGKSVALEVARALPTQGGQEGFLPELGGWRADSSSAFVGELSAKSTYLGEMTGTHLALTKGLVELQQDPISNFSDKSVADCKKQLARVSADLADPHARPLPFAELRRLLYRSAALAVALPDVHYDLLHYLVSIPIRVFTPAAITTASHVWTWVIGERPLFETKIMVEISLGWATTIKGRKGLFSPSMTNEHPLLRKTEMSPTDRVEMNRERERAQRLFSPHLTLIQLVSSRFQAFRYRDPSMVLALVRLIQRSAIATDKMSTHPLSREVRFALIVFGFRVIQSSRLDGLVEYQLRLALYKVAFAWFETTPQWSFGSNRLQVAAEMQLMRELLDVLKADTFKAQYAITSFPPSMEGVRMPGHQTVPQAVDSFAGRRALLQLLVEDELSRFSVWNNPINEPSRGQDYNGELTRTINDTKWADMIRLAWRINATVAVQMTRRFKAHAARREAGRLVRAQPYKVVDCPEAFELLAEEHMSLCTKEGTDLKWLHYWAAITPVQAVELFQKEYGNSAMLLQYAMGALEHHPVELTFFYIPQIVQALRDDEYGYVEQFIFETSKISQLFCHQIIWNMKANSYKDDDAEVPDPMKPTLDRMVDLIVAALSGEAQDFYDREFGFFNEVTSISGKLKPYIKKSKAEKKAKIDEEMAKIKVDPGVYLPSNPDGVVVDLARKSGRPLQSHAKAPFMATFKVHRDVKSDEDGDAEEPADGKVDSKGIDVWQAAIFKVGDDCRQDVLALQAVAMLKNIWQSVGLDLYLNPYRVTATGPGCGVIDVVPNATSRDEMGRAQINDLNSFFLTKYGNADSIAYQQARLHFVRSMAGYSLACYLLQIKDRHNGNIMIDGDGHIIHIDFGFLFMIGPGGMKFEPNSFKLSLEFVEVMGGPDSQGFKYFCELVVKGFLALRPYAQDIMSLCSLMYGTDLPSFKGPQTFVELHDRFKLDLNERQAASHAQDLVKDAYGNGRSVFYDQFQAWQNGIPYAK</sequence>
<name>A0A316YU64_9BASI</name>
<feature type="region of interest" description="Disordered" evidence="8">
    <location>
        <begin position="236"/>
        <end position="291"/>
    </location>
</feature>
<dbReference type="Pfam" id="PF00454">
    <property type="entry name" value="PI3_PI4_kinase"/>
    <property type="match status" value="1"/>
</dbReference>
<evidence type="ECO:0000256" key="8">
    <source>
        <dbReference type="SAM" id="MobiDB-lite"/>
    </source>
</evidence>
<dbReference type="PROSITE" id="PS00916">
    <property type="entry name" value="PI3_4_KINASE_2"/>
    <property type="match status" value="1"/>
</dbReference>
<organism evidence="11 12">
    <name type="scientific">Acaromyces ingoldii</name>
    <dbReference type="NCBI Taxonomy" id="215250"/>
    <lineage>
        <taxon>Eukaryota</taxon>
        <taxon>Fungi</taxon>
        <taxon>Dikarya</taxon>
        <taxon>Basidiomycota</taxon>
        <taxon>Ustilaginomycotina</taxon>
        <taxon>Exobasidiomycetes</taxon>
        <taxon>Exobasidiales</taxon>
        <taxon>Cryptobasidiaceae</taxon>
        <taxon>Acaromyces</taxon>
    </lineage>
</organism>
<evidence type="ECO:0000259" key="9">
    <source>
        <dbReference type="PROSITE" id="PS50290"/>
    </source>
</evidence>
<dbReference type="Pfam" id="PF19274">
    <property type="entry name" value="PI4K_N"/>
    <property type="match status" value="2"/>
</dbReference>
<proteinExistence type="inferred from homology"/>
<dbReference type="Proteomes" id="UP000245768">
    <property type="component" value="Unassembled WGS sequence"/>
</dbReference>
<dbReference type="GO" id="GO:0005524">
    <property type="term" value="F:ATP binding"/>
    <property type="evidence" value="ECO:0007669"/>
    <property type="project" value="UniProtKB-KW"/>
</dbReference>
<dbReference type="InterPro" id="IPR036940">
    <property type="entry name" value="PI3/4_kinase_cat_sf"/>
</dbReference>
<feature type="compositionally biased region" description="Basic residues" evidence="8">
    <location>
        <begin position="240"/>
        <end position="249"/>
    </location>
</feature>
<dbReference type="SMART" id="SM00145">
    <property type="entry name" value="PI3Ka"/>
    <property type="match status" value="1"/>
</dbReference>
<dbReference type="OrthoDB" id="10264149at2759"/>
<dbReference type="SUPFAM" id="SSF56112">
    <property type="entry name" value="Protein kinase-like (PK-like)"/>
    <property type="match status" value="1"/>
</dbReference>
<evidence type="ECO:0000256" key="4">
    <source>
        <dbReference type="ARBA" id="ARBA00022679"/>
    </source>
</evidence>
<evidence type="ECO:0000313" key="12">
    <source>
        <dbReference type="Proteomes" id="UP000245768"/>
    </source>
</evidence>
<dbReference type="Gene3D" id="3.30.1010.10">
    <property type="entry name" value="Phosphatidylinositol 3-kinase Catalytic Subunit, Chain A, domain 4"/>
    <property type="match status" value="1"/>
</dbReference>
<dbReference type="PANTHER" id="PTHR10048:SF15">
    <property type="entry name" value="PHOSPHATIDYLINOSITOL 4-KINASE ALPHA"/>
    <property type="match status" value="1"/>
</dbReference>
<dbReference type="FunFam" id="1.10.1070.11:FF:000012">
    <property type="entry name" value="Phosphatidylinositol 4-kinase alpha 1"/>
    <property type="match status" value="1"/>
</dbReference>
<dbReference type="FunFam" id="1.25.40.70:FF:000011">
    <property type="entry name" value="Phosphatidylinositol 4-kinase alpha"/>
    <property type="match status" value="1"/>
</dbReference>
<dbReference type="InterPro" id="IPR011009">
    <property type="entry name" value="Kinase-like_dom_sf"/>
</dbReference>
<dbReference type="PROSITE" id="PS00915">
    <property type="entry name" value="PI3_4_KINASE_1"/>
    <property type="match status" value="1"/>
</dbReference>
<reference evidence="11 12" key="1">
    <citation type="journal article" date="2018" name="Mol. Biol. Evol.">
        <title>Broad Genomic Sampling Reveals a Smut Pathogenic Ancestry of the Fungal Clade Ustilaginomycotina.</title>
        <authorList>
            <person name="Kijpornyongpan T."/>
            <person name="Mondo S.J."/>
            <person name="Barry K."/>
            <person name="Sandor L."/>
            <person name="Lee J."/>
            <person name="Lipzen A."/>
            <person name="Pangilinan J."/>
            <person name="LaButti K."/>
            <person name="Hainaut M."/>
            <person name="Henrissat B."/>
            <person name="Grigoriev I.V."/>
            <person name="Spatafora J.W."/>
            <person name="Aime M.C."/>
        </authorList>
    </citation>
    <scope>NUCLEOTIDE SEQUENCE [LARGE SCALE GENOMIC DNA]</scope>
    <source>
        <strain evidence="11 12">MCA 4198</strain>
    </source>
</reference>
<comment type="similarity">
    <text evidence="2">Belongs to the PI3/PI4-kinase family. Type III PI4K subfamily.</text>
</comment>
<evidence type="ECO:0000256" key="7">
    <source>
        <dbReference type="ARBA" id="ARBA00022840"/>
    </source>
</evidence>
<dbReference type="InterPro" id="IPR016024">
    <property type="entry name" value="ARM-type_fold"/>
</dbReference>
<dbReference type="RefSeq" id="XP_025379969.1">
    <property type="nucleotide sequence ID" value="XM_025524572.1"/>
</dbReference>
<dbReference type="InterPro" id="IPR000403">
    <property type="entry name" value="PI3/4_kinase_cat_dom"/>
</dbReference>
<keyword evidence="12" id="KW-1185">Reference proteome</keyword>
<comment type="catalytic activity">
    <reaction evidence="1">
        <text>a 1,2-diacyl-sn-glycero-3-phospho-(1D-myo-inositol) + ATP = a 1,2-diacyl-sn-glycero-3-phospho-(1D-myo-inositol 4-phosphate) + ADP + H(+)</text>
        <dbReference type="Rhea" id="RHEA:19877"/>
        <dbReference type="ChEBI" id="CHEBI:15378"/>
        <dbReference type="ChEBI" id="CHEBI:30616"/>
        <dbReference type="ChEBI" id="CHEBI:57880"/>
        <dbReference type="ChEBI" id="CHEBI:58178"/>
        <dbReference type="ChEBI" id="CHEBI:456216"/>
        <dbReference type="EC" id="2.7.1.67"/>
    </reaction>
</comment>
<dbReference type="SMART" id="SM00146">
    <property type="entry name" value="PI3Kc"/>
    <property type="match status" value="1"/>
</dbReference>
<dbReference type="InParanoid" id="A0A316YU64"/>
<keyword evidence="4" id="KW-0808">Transferase</keyword>
<dbReference type="SUPFAM" id="SSF48371">
    <property type="entry name" value="ARM repeat"/>
    <property type="match status" value="1"/>
</dbReference>
<evidence type="ECO:0000256" key="5">
    <source>
        <dbReference type="ARBA" id="ARBA00022741"/>
    </source>
</evidence>
<evidence type="ECO:0000256" key="6">
    <source>
        <dbReference type="ARBA" id="ARBA00022777"/>
    </source>
</evidence>
<gene>
    <name evidence="11" type="ORF">FA10DRAFT_298233</name>
</gene>
<feature type="domain" description="PIK helical" evidence="10">
    <location>
        <begin position="1612"/>
        <end position="1790"/>
    </location>
</feature>
<dbReference type="STRING" id="215250.A0A316YU64"/>
<feature type="region of interest" description="Disordered" evidence="8">
    <location>
        <begin position="792"/>
        <end position="812"/>
    </location>
</feature>
<feature type="compositionally biased region" description="Acidic residues" evidence="8">
    <location>
        <begin position="272"/>
        <end position="281"/>
    </location>
</feature>
<dbReference type="PANTHER" id="PTHR10048">
    <property type="entry name" value="PHOSPHATIDYLINOSITOL KINASE"/>
    <property type="match status" value="1"/>
</dbReference>
<dbReference type="EMBL" id="KZ819634">
    <property type="protein sequence ID" value="PWN92771.1"/>
    <property type="molecule type" value="Genomic_DNA"/>
</dbReference>
<keyword evidence="7" id="KW-0067">ATP-binding</keyword>
<evidence type="ECO:0000313" key="11">
    <source>
        <dbReference type="EMBL" id="PWN92771.1"/>
    </source>
</evidence>
<feature type="compositionally biased region" description="Low complexity" evidence="8">
    <location>
        <begin position="797"/>
        <end position="806"/>
    </location>
</feature>
<keyword evidence="5" id="KW-0547">Nucleotide-binding</keyword>